<gene>
    <name evidence="2" type="ORF">Q4481_16375</name>
</gene>
<dbReference type="RefSeq" id="WP_304377476.1">
    <property type="nucleotide sequence ID" value="NZ_JAUOZU010000012.1"/>
</dbReference>
<keyword evidence="1" id="KW-0812">Transmembrane</keyword>
<evidence type="ECO:0000313" key="2">
    <source>
        <dbReference type="EMBL" id="MDO6965542.1"/>
    </source>
</evidence>
<keyword evidence="3" id="KW-1185">Reference proteome</keyword>
<feature type="transmembrane region" description="Helical" evidence="1">
    <location>
        <begin position="33"/>
        <end position="55"/>
    </location>
</feature>
<sequence>MKIARYAFAILLGLSGLGHSVGTFLFYTPGTDVFVWSLAASAFVVAVIIFNLFALSGRPEHLIVATGAALVWIGLVFGFGQAIGNLLDPRILMHAVAAGGLVAVNVIELVRGQRNAALPAV</sequence>
<dbReference type="EMBL" id="JAUOZU010000012">
    <property type="protein sequence ID" value="MDO6965542.1"/>
    <property type="molecule type" value="Genomic_DNA"/>
</dbReference>
<accession>A0ABT8YQE7</accession>
<organism evidence="2 3">
    <name type="scientific">Rhizobium alvei</name>
    <dbReference type="NCBI Taxonomy" id="1132659"/>
    <lineage>
        <taxon>Bacteria</taxon>
        <taxon>Pseudomonadati</taxon>
        <taxon>Pseudomonadota</taxon>
        <taxon>Alphaproteobacteria</taxon>
        <taxon>Hyphomicrobiales</taxon>
        <taxon>Rhizobiaceae</taxon>
        <taxon>Rhizobium/Agrobacterium group</taxon>
        <taxon>Rhizobium</taxon>
    </lineage>
</organism>
<feature type="transmembrane region" description="Helical" evidence="1">
    <location>
        <begin position="62"/>
        <end position="79"/>
    </location>
</feature>
<evidence type="ECO:0000256" key="1">
    <source>
        <dbReference type="SAM" id="Phobius"/>
    </source>
</evidence>
<feature type="transmembrane region" description="Helical" evidence="1">
    <location>
        <begin position="7"/>
        <end position="27"/>
    </location>
</feature>
<name>A0ABT8YQE7_9HYPH</name>
<protein>
    <recommendedName>
        <fullName evidence="4">SPW repeat-containing protein</fullName>
    </recommendedName>
</protein>
<evidence type="ECO:0008006" key="4">
    <source>
        <dbReference type="Google" id="ProtNLM"/>
    </source>
</evidence>
<evidence type="ECO:0000313" key="3">
    <source>
        <dbReference type="Proteomes" id="UP001174932"/>
    </source>
</evidence>
<reference evidence="2" key="1">
    <citation type="journal article" date="2015" name="Int. J. Syst. Evol. Microbiol.">
        <title>Rhizobium alvei sp. nov., isolated from a freshwater river.</title>
        <authorList>
            <person name="Sheu S.Y."/>
            <person name="Huang H.W."/>
            <person name="Young C.C."/>
            <person name="Chen W.M."/>
        </authorList>
    </citation>
    <scope>NUCLEOTIDE SEQUENCE</scope>
    <source>
        <strain evidence="2">TNR-22</strain>
    </source>
</reference>
<keyword evidence="1" id="KW-1133">Transmembrane helix</keyword>
<feature type="transmembrane region" description="Helical" evidence="1">
    <location>
        <begin position="91"/>
        <end position="110"/>
    </location>
</feature>
<keyword evidence="1" id="KW-0472">Membrane</keyword>
<proteinExistence type="predicted"/>
<dbReference type="Proteomes" id="UP001174932">
    <property type="component" value="Unassembled WGS sequence"/>
</dbReference>
<reference evidence="2" key="2">
    <citation type="submission" date="2023-07" db="EMBL/GenBank/DDBJ databases">
        <authorList>
            <person name="Shen H."/>
        </authorList>
    </citation>
    <scope>NUCLEOTIDE SEQUENCE</scope>
    <source>
        <strain evidence="2">TNR-22</strain>
    </source>
</reference>
<comment type="caution">
    <text evidence="2">The sequence shown here is derived from an EMBL/GenBank/DDBJ whole genome shotgun (WGS) entry which is preliminary data.</text>
</comment>